<evidence type="ECO:0000313" key="1">
    <source>
        <dbReference type="EMBL" id="AVP40034.1"/>
    </source>
</evidence>
<reference evidence="1 2" key="1">
    <citation type="submission" date="2018-01" db="EMBL/GenBank/DDBJ databases">
        <authorList>
            <person name="Addy H.S."/>
            <person name="Ahmad A.A."/>
            <person name="Huang Q."/>
        </authorList>
    </citation>
    <scope>NUCLEOTIDE SEQUENCE [LARGE SCALE GENOMIC DNA]</scope>
</reference>
<sequence>MASLLTSLLSVAKIEVKAVRFARYDAIGGVGVFATQRVTIHMNDRTTVVLTLHLDEGCKALAAGEVVVLPSLDEVAE</sequence>
<dbReference type="Proteomes" id="UP000306261">
    <property type="component" value="Segment"/>
</dbReference>
<accession>A0A9W3Y8M7</accession>
<protein>
    <submittedName>
        <fullName evidence="1">Uncharacterized protein</fullName>
    </submittedName>
</protein>
<gene>
    <name evidence="1" type="ORF">RsoM1USA_42</name>
</gene>
<evidence type="ECO:0000313" key="2">
    <source>
        <dbReference type="Proteomes" id="UP000306261"/>
    </source>
</evidence>
<keyword evidence="2" id="KW-1185">Reference proteome</keyword>
<proteinExistence type="predicted"/>
<name>A0A9W3Y8M7_9CAUD</name>
<organism evidence="1 2">
    <name type="scientific">Ralstonia phage RsoM1USA</name>
    <dbReference type="NCBI Taxonomy" id="2991867"/>
    <lineage>
        <taxon>Viruses</taxon>
        <taxon>Duplodnaviria</taxon>
        <taxon>Heunggongvirae</taxon>
        <taxon>Uroviricota</taxon>
        <taxon>Caudoviricetes</taxon>
        <taxon>Peduoviridae</taxon>
        <taxon>Aresaunavirus</taxon>
        <taxon>Aresaunavirus RsoM1USA</taxon>
    </lineage>
</organism>
<dbReference type="EMBL" id="MG747435">
    <property type="protein sequence ID" value="AVP40034.1"/>
    <property type="molecule type" value="Genomic_DNA"/>
</dbReference>